<keyword evidence="3" id="KW-1185">Reference proteome</keyword>
<gene>
    <name evidence="2" type="ORF">CONLIGDRAFT_568540</name>
</gene>
<feature type="signal peptide" evidence="1">
    <location>
        <begin position="1"/>
        <end position="24"/>
    </location>
</feature>
<dbReference type="Pfam" id="PF03659">
    <property type="entry name" value="Glyco_hydro_71"/>
    <property type="match status" value="1"/>
</dbReference>
<dbReference type="OrthoDB" id="1046782at2759"/>
<reference evidence="2 3" key="1">
    <citation type="submission" date="2016-10" db="EMBL/GenBank/DDBJ databases">
        <title>Draft genome sequence of Coniochaeta ligniaria NRRL30616, a lignocellulolytic fungus for bioabatement of inhibitors in plant biomass hydrolysates.</title>
        <authorList>
            <consortium name="DOE Joint Genome Institute"/>
            <person name="Jimenez D.J."/>
            <person name="Hector R.E."/>
            <person name="Riley R."/>
            <person name="Sun H."/>
            <person name="Grigoriev I.V."/>
            <person name="Van Elsas J.D."/>
            <person name="Nichols N.N."/>
        </authorList>
    </citation>
    <scope>NUCLEOTIDE SEQUENCE [LARGE SCALE GENOMIC DNA]</scope>
    <source>
        <strain evidence="2 3">NRRL 30616</strain>
    </source>
</reference>
<proteinExistence type="predicted"/>
<dbReference type="STRING" id="1408157.A0A1J7J2A4"/>
<keyword evidence="1" id="KW-0732">Signal</keyword>
<dbReference type="PANTHER" id="PTHR43173">
    <property type="entry name" value="ABC1 FAMILY PROTEIN"/>
    <property type="match status" value="1"/>
</dbReference>
<evidence type="ECO:0000313" key="3">
    <source>
        <dbReference type="Proteomes" id="UP000182658"/>
    </source>
</evidence>
<name>A0A1J7J2A4_9PEZI</name>
<dbReference type="AlphaFoldDB" id="A0A1J7J2A4"/>
<dbReference type="EMBL" id="KV875094">
    <property type="protein sequence ID" value="OIW34215.1"/>
    <property type="molecule type" value="Genomic_DNA"/>
</dbReference>
<accession>A0A1J7J2A4</accession>
<evidence type="ECO:0000256" key="1">
    <source>
        <dbReference type="SAM" id="SignalP"/>
    </source>
</evidence>
<evidence type="ECO:0000313" key="2">
    <source>
        <dbReference type="EMBL" id="OIW34215.1"/>
    </source>
</evidence>
<dbReference type="Gene3D" id="3.20.20.80">
    <property type="entry name" value="Glycosidases"/>
    <property type="match status" value="1"/>
</dbReference>
<dbReference type="PANTHER" id="PTHR43173:SF33">
    <property type="entry name" value="ASCUS WALL ENDO-1,3-ALPHA-GLUCANASE-RELATED"/>
    <property type="match status" value="1"/>
</dbReference>
<protein>
    <submittedName>
        <fullName evidence="2">Uncharacterized protein</fullName>
    </submittedName>
</protein>
<dbReference type="GO" id="GO:0051118">
    <property type="term" value="F:glucan endo-1,3-alpha-glucosidase activity"/>
    <property type="evidence" value="ECO:0007669"/>
    <property type="project" value="InterPro"/>
</dbReference>
<sequence length="740" mass="79497">MFFPASLSASLLLLAAYQLQQVLSKAVFAHFMVEYVGSWDVAKWESEILLAQTAHIDAFALNVRVGDDTAGESLAKAFEAAQNKGFHLFFSFDYAGGGPWSTQDIEIYLNGYGTSSAYYKYNGKVFASTFEGPKNASDWIEIKKSTGAFFVPDWSSLGAKAALEASPGVPDGLFSWAAWPWGNRDMDTYTDASYLQYLNGLPYMMPVSPWFYTNLPGYDKNWLWRGDDLWYDRWQEVLYVQPEWVEILTWNDYGESHYIGPLHDEEMDLFTAGKGPFNYAENMPHDGWRQFLPFIIDMYKTNQSTVTQEGIVSWYRLTPKAACNDGNTVGNTHSQLQVEFSPGDVVQDKIFFSALLGSSKAVTVTVGGVNLNAAWTTKPASGVGIYHGSVTYGSNTGTVVVTVGSMVFTGEPITTSCNRVTGQNGLTNWNAWVGSTAGSTVNVQAPSLAGQVCIRGTGANNFAGLCSFACTYGYCPIGACTCTAVGPAVKPPGPETPGYGTVGYPAEGLDASYSGLCSFNCNYGYCPSGVCGTTEYPLVIPTVSDFLPNACTGGTGTGNLGGLCSYACNFGFCPLHSCTCTSQGPLNVPPPTTGIDGQGGPGMDSFLYDDLCDFACSRGYCPPGACSYKGNPDSGSFITYGDPYLWTTPDPLIECFPPCVLVYPPWELPDGRSTIINFPPFTTTLEVGCSTGVTTYTVSGGTVQYVTSEVLLTIVTETTVLSIPPGELSPPTSLIIMGSC</sequence>
<dbReference type="InParanoid" id="A0A1J7J2A4"/>
<feature type="chain" id="PRO_5012611205" evidence="1">
    <location>
        <begin position="25"/>
        <end position="740"/>
    </location>
</feature>
<organism evidence="2 3">
    <name type="scientific">Coniochaeta ligniaria NRRL 30616</name>
    <dbReference type="NCBI Taxonomy" id="1408157"/>
    <lineage>
        <taxon>Eukaryota</taxon>
        <taxon>Fungi</taxon>
        <taxon>Dikarya</taxon>
        <taxon>Ascomycota</taxon>
        <taxon>Pezizomycotina</taxon>
        <taxon>Sordariomycetes</taxon>
        <taxon>Sordariomycetidae</taxon>
        <taxon>Coniochaetales</taxon>
        <taxon>Coniochaetaceae</taxon>
        <taxon>Coniochaeta</taxon>
    </lineage>
</organism>
<dbReference type="CDD" id="cd11577">
    <property type="entry name" value="GH71"/>
    <property type="match status" value="1"/>
</dbReference>
<dbReference type="InterPro" id="IPR051130">
    <property type="entry name" value="Mito_struct-func_regulator"/>
</dbReference>
<dbReference type="InterPro" id="IPR005197">
    <property type="entry name" value="Glyco_hydro_71"/>
</dbReference>
<dbReference type="Proteomes" id="UP000182658">
    <property type="component" value="Unassembled WGS sequence"/>
</dbReference>